<feature type="non-terminal residue" evidence="1">
    <location>
        <position position="1"/>
    </location>
</feature>
<dbReference type="Proteomes" id="UP000596742">
    <property type="component" value="Unassembled WGS sequence"/>
</dbReference>
<evidence type="ECO:0000313" key="2">
    <source>
        <dbReference type="Proteomes" id="UP000596742"/>
    </source>
</evidence>
<sequence length="91" mass="10123">SPFDITLVSDDKSDMVSGVEGEDLEDKCFVEGGLPEPTLRLNHEDTQVNVTNSSMLKYTFVPSKDDSFNCFTCVADNGFYTIQTSKLLLVY</sequence>
<gene>
    <name evidence="1" type="ORF">MGAL_10B083899</name>
</gene>
<name>A0A8B6GC43_MYTGA</name>
<protein>
    <submittedName>
        <fullName evidence="1">Uncharacterized protein</fullName>
    </submittedName>
</protein>
<dbReference type="SUPFAM" id="SSF48726">
    <property type="entry name" value="Immunoglobulin"/>
    <property type="match status" value="1"/>
</dbReference>
<organism evidence="1 2">
    <name type="scientific">Mytilus galloprovincialis</name>
    <name type="common">Mediterranean mussel</name>
    <dbReference type="NCBI Taxonomy" id="29158"/>
    <lineage>
        <taxon>Eukaryota</taxon>
        <taxon>Metazoa</taxon>
        <taxon>Spiralia</taxon>
        <taxon>Lophotrochozoa</taxon>
        <taxon>Mollusca</taxon>
        <taxon>Bivalvia</taxon>
        <taxon>Autobranchia</taxon>
        <taxon>Pteriomorphia</taxon>
        <taxon>Mytilida</taxon>
        <taxon>Mytiloidea</taxon>
        <taxon>Mytilidae</taxon>
        <taxon>Mytilinae</taxon>
        <taxon>Mytilus</taxon>
    </lineage>
</organism>
<dbReference type="InterPro" id="IPR036179">
    <property type="entry name" value="Ig-like_dom_sf"/>
</dbReference>
<keyword evidence="2" id="KW-1185">Reference proteome</keyword>
<dbReference type="EMBL" id="UYJE01008223">
    <property type="protein sequence ID" value="VDI62130.1"/>
    <property type="molecule type" value="Genomic_DNA"/>
</dbReference>
<feature type="non-terminal residue" evidence="1">
    <location>
        <position position="91"/>
    </location>
</feature>
<dbReference type="OrthoDB" id="6206737at2759"/>
<evidence type="ECO:0000313" key="1">
    <source>
        <dbReference type="EMBL" id="VDI62130.1"/>
    </source>
</evidence>
<proteinExistence type="predicted"/>
<dbReference type="AlphaFoldDB" id="A0A8B6GC43"/>
<accession>A0A8B6GC43</accession>
<reference evidence="1" key="1">
    <citation type="submission" date="2018-11" db="EMBL/GenBank/DDBJ databases">
        <authorList>
            <person name="Alioto T."/>
            <person name="Alioto T."/>
        </authorList>
    </citation>
    <scope>NUCLEOTIDE SEQUENCE</scope>
</reference>
<comment type="caution">
    <text evidence="1">The sequence shown here is derived from an EMBL/GenBank/DDBJ whole genome shotgun (WGS) entry which is preliminary data.</text>
</comment>